<dbReference type="PROSITE" id="PS50935">
    <property type="entry name" value="SSB"/>
    <property type="match status" value="1"/>
</dbReference>
<feature type="region of interest" description="Disordered" evidence="3">
    <location>
        <begin position="109"/>
        <end position="152"/>
    </location>
</feature>
<protein>
    <submittedName>
        <fullName evidence="4">Single-stranded DNA-binding protein</fullName>
    </submittedName>
</protein>
<dbReference type="PATRIC" id="fig|582515.4.peg.3660"/>
<dbReference type="Proteomes" id="UP000016960">
    <property type="component" value="Unassembled WGS sequence"/>
</dbReference>
<evidence type="ECO:0000313" key="4">
    <source>
        <dbReference type="EMBL" id="ERN40313.1"/>
    </source>
</evidence>
<dbReference type="RefSeq" id="WP_022608865.1">
    <property type="nucleotide sequence ID" value="NZ_ASSJ01000079.1"/>
</dbReference>
<comment type="caution">
    <text evidence="4">The sequence shown here is derived from an EMBL/GenBank/DDBJ whole genome shotgun (WGS) entry which is preliminary data.</text>
</comment>
<evidence type="ECO:0000256" key="3">
    <source>
        <dbReference type="SAM" id="MobiDB-lite"/>
    </source>
</evidence>
<accession>U5D6M6</accession>
<keyword evidence="1 2" id="KW-0238">DNA-binding</keyword>
<dbReference type="AlphaFoldDB" id="U5D6M6"/>
<dbReference type="STRING" id="582515.KR51_00032590"/>
<dbReference type="EMBL" id="ASSJ01000079">
    <property type="protein sequence ID" value="ERN40313.1"/>
    <property type="molecule type" value="Genomic_DNA"/>
</dbReference>
<dbReference type="InParanoid" id="U5D6M6"/>
<dbReference type="OrthoDB" id="513679at2"/>
<proteinExistence type="predicted"/>
<evidence type="ECO:0000256" key="1">
    <source>
        <dbReference type="ARBA" id="ARBA00023125"/>
    </source>
</evidence>
<feature type="compositionally biased region" description="Acidic residues" evidence="3">
    <location>
        <begin position="143"/>
        <end position="152"/>
    </location>
</feature>
<feature type="compositionally biased region" description="Pro residues" evidence="3">
    <location>
        <begin position="116"/>
        <end position="137"/>
    </location>
</feature>
<gene>
    <name evidence="4" type="ORF">KR51_00032590</name>
</gene>
<reference evidence="4 5" key="1">
    <citation type="submission" date="2013-05" db="EMBL/GenBank/DDBJ databases">
        <title>Draft genome sequence of Rubidibacter lacunae KORDI 51-2.</title>
        <authorList>
            <person name="Choi D.H."/>
            <person name="Noh J.H."/>
            <person name="Kwon K.-K."/>
            <person name="Lee J.-H."/>
            <person name="Ryu J.-Y."/>
        </authorList>
    </citation>
    <scope>NUCLEOTIDE SEQUENCE [LARGE SCALE GENOMIC DNA]</scope>
    <source>
        <strain evidence="4 5">KORDI 51-2</strain>
    </source>
</reference>
<dbReference type="SUPFAM" id="SSF50249">
    <property type="entry name" value="Nucleic acid-binding proteins"/>
    <property type="match status" value="1"/>
</dbReference>
<dbReference type="Pfam" id="PF00436">
    <property type="entry name" value="SSB"/>
    <property type="match status" value="1"/>
</dbReference>
<evidence type="ECO:0000313" key="5">
    <source>
        <dbReference type="Proteomes" id="UP000016960"/>
    </source>
</evidence>
<organism evidence="4 5">
    <name type="scientific">Rubidibacter lacunae KORDI 51-2</name>
    <dbReference type="NCBI Taxonomy" id="582515"/>
    <lineage>
        <taxon>Bacteria</taxon>
        <taxon>Bacillati</taxon>
        <taxon>Cyanobacteriota</taxon>
        <taxon>Cyanophyceae</taxon>
        <taxon>Oscillatoriophycideae</taxon>
        <taxon>Chroococcales</taxon>
        <taxon>Aphanothecaceae</taxon>
        <taxon>Rubidibacter</taxon>
    </lineage>
</organism>
<dbReference type="InterPro" id="IPR012340">
    <property type="entry name" value="NA-bd_OB-fold"/>
</dbReference>
<dbReference type="InterPro" id="IPR000424">
    <property type="entry name" value="Primosome_PriB/ssb"/>
</dbReference>
<dbReference type="CDD" id="cd04496">
    <property type="entry name" value="SSB_OBF"/>
    <property type="match status" value="1"/>
</dbReference>
<dbReference type="GO" id="GO:0003697">
    <property type="term" value="F:single-stranded DNA binding"/>
    <property type="evidence" value="ECO:0007669"/>
    <property type="project" value="InterPro"/>
</dbReference>
<dbReference type="eggNOG" id="COG0629">
    <property type="taxonomic scope" value="Bacteria"/>
</dbReference>
<name>U5D6M6_9CHRO</name>
<dbReference type="Gene3D" id="2.40.50.140">
    <property type="entry name" value="Nucleic acid-binding proteins"/>
    <property type="match status" value="1"/>
</dbReference>
<evidence type="ECO:0000256" key="2">
    <source>
        <dbReference type="PROSITE-ProRule" id="PRU00252"/>
    </source>
</evidence>
<sequence>MNSCVLLARIVRSPELRYTPDNQTAIAEMMVEFPGLRAEDPPATLKVVGWGNLANEIADSYTEGDRVLLEGRLRMNVLELDGYKEKRAELTVARVHRLEGDIASDSAAVASLPRATPVPAPQTPEPSFAPEPTPTPSSAPEYTPEELDDIPF</sequence>
<keyword evidence="5" id="KW-1185">Reference proteome</keyword>